<evidence type="ECO:0000256" key="4">
    <source>
        <dbReference type="ARBA" id="ARBA00022723"/>
    </source>
</evidence>
<keyword evidence="4" id="KW-0479">Metal-binding</keyword>
<evidence type="ECO:0000256" key="8">
    <source>
        <dbReference type="SAM" id="SignalP"/>
    </source>
</evidence>
<evidence type="ECO:0000256" key="1">
    <source>
        <dbReference type="ARBA" id="ARBA00001970"/>
    </source>
</evidence>
<dbReference type="AlphaFoldDB" id="A0A8H7W8R9"/>
<proteinExistence type="inferred from homology"/>
<reference evidence="10" key="1">
    <citation type="submission" date="2021-02" db="EMBL/GenBank/DDBJ databases">
        <title>Genome sequence Cadophora malorum strain M34.</title>
        <authorList>
            <person name="Stefanovic E."/>
            <person name="Vu D."/>
            <person name="Scully C."/>
            <person name="Dijksterhuis J."/>
            <person name="Roader J."/>
            <person name="Houbraken J."/>
        </authorList>
    </citation>
    <scope>NUCLEOTIDE SEQUENCE</scope>
    <source>
        <strain evidence="10">M34</strain>
    </source>
</reference>
<comment type="caution">
    <text evidence="10">The sequence shown here is derived from an EMBL/GenBank/DDBJ whole genome shotgun (WGS) entry which is preliminary data.</text>
</comment>
<evidence type="ECO:0000259" key="9">
    <source>
        <dbReference type="PROSITE" id="PS51405"/>
    </source>
</evidence>
<dbReference type="GO" id="GO:0046872">
    <property type="term" value="F:metal ion binding"/>
    <property type="evidence" value="ECO:0007669"/>
    <property type="project" value="UniProtKB-KW"/>
</dbReference>
<evidence type="ECO:0000256" key="2">
    <source>
        <dbReference type="ARBA" id="ARBA00022559"/>
    </source>
</evidence>
<dbReference type="InterPro" id="IPR000028">
    <property type="entry name" value="Chloroperoxidase"/>
</dbReference>
<evidence type="ECO:0000313" key="11">
    <source>
        <dbReference type="Proteomes" id="UP000664132"/>
    </source>
</evidence>
<dbReference type="PANTHER" id="PTHR33577">
    <property type="entry name" value="STERIGMATOCYSTIN BIOSYNTHESIS PEROXIDASE STCC-RELATED"/>
    <property type="match status" value="1"/>
</dbReference>
<keyword evidence="8" id="KW-0732">Signal</keyword>
<feature type="domain" description="Heme haloperoxidase family profile" evidence="9">
    <location>
        <begin position="90"/>
        <end position="326"/>
    </location>
</feature>
<dbReference type="PROSITE" id="PS51405">
    <property type="entry name" value="HEME_HALOPEROXIDASE"/>
    <property type="match status" value="1"/>
</dbReference>
<sequence length="419" mass="45128">MKTLAVLCLFAELAFSYSFVASQPGIKNTHFLARRQQSGGANPGGPLNCPFNPDHIFPTPVTDQFPYNSAKGGKPGKGIGGYLVPAIGDEAHKFIAPTDRDIRGPCPGLNAAANHGFIARDGITNYTELVDAVQNVYNMGYDLANFLAVFSIFIADGDLVTKKLSIGCDATTRTSFNPVLTGSQPGLVGHNKFEADSSLTRNDFFLGKGDNFNFNGTLFGMMTKTTGGTFDLEGLAKFRYERYVQSRRDNPNFFFGPLGVFTHGAASFVYELFPSGTEGYVPNLQNTAAFFGAQQEADGTWSHIPERIPENWTTRQKPYSLLDVGGQIFSMYSKYPVGFGGNVNGKFIGLDFPPYIQGGNLTAAKPSDYACLLYQLVAGPIPSSLNGIITPTVTALQFVLTAIGGESFTNLGCPIPLTK</sequence>
<dbReference type="SUPFAM" id="SSF47571">
    <property type="entry name" value="Cloroperoxidase"/>
    <property type="match status" value="1"/>
</dbReference>
<evidence type="ECO:0000256" key="3">
    <source>
        <dbReference type="ARBA" id="ARBA00022617"/>
    </source>
</evidence>
<protein>
    <recommendedName>
        <fullName evidence="9">Heme haloperoxidase family profile domain-containing protein</fullName>
    </recommendedName>
</protein>
<dbReference type="InterPro" id="IPR036851">
    <property type="entry name" value="Chloroperoxidase-like_sf"/>
</dbReference>
<organism evidence="10 11">
    <name type="scientific">Cadophora malorum</name>
    <dbReference type="NCBI Taxonomy" id="108018"/>
    <lineage>
        <taxon>Eukaryota</taxon>
        <taxon>Fungi</taxon>
        <taxon>Dikarya</taxon>
        <taxon>Ascomycota</taxon>
        <taxon>Pezizomycotina</taxon>
        <taxon>Leotiomycetes</taxon>
        <taxon>Helotiales</taxon>
        <taxon>Ploettnerulaceae</taxon>
        <taxon>Cadophora</taxon>
    </lineage>
</organism>
<feature type="chain" id="PRO_5034601960" description="Heme haloperoxidase family profile domain-containing protein" evidence="8">
    <location>
        <begin position="17"/>
        <end position="419"/>
    </location>
</feature>
<evidence type="ECO:0000256" key="6">
    <source>
        <dbReference type="ARBA" id="ARBA00023004"/>
    </source>
</evidence>
<dbReference type="PANTHER" id="PTHR33577:SF15">
    <property type="entry name" value="HEME HALOPEROXIDASE FAMILY PROFILE DOMAIN-CONTAINING PROTEIN"/>
    <property type="match status" value="1"/>
</dbReference>
<gene>
    <name evidence="10" type="ORF">IFR04_005191</name>
</gene>
<dbReference type="Pfam" id="PF01328">
    <property type="entry name" value="Peroxidase_2"/>
    <property type="match status" value="1"/>
</dbReference>
<name>A0A8H7W8R9_9HELO</name>
<dbReference type="Gene3D" id="1.10.489.10">
    <property type="entry name" value="Chloroperoxidase-like"/>
    <property type="match status" value="1"/>
</dbReference>
<dbReference type="OrthoDB" id="407298at2759"/>
<keyword evidence="5" id="KW-0560">Oxidoreductase</keyword>
<dbReference type="GO" id="GO:0004601">
    <property type="term" value="F:peroxidase activity"/>
    <property type="evidence" value="ECO:0007669"/>
    <property type="project" value="UniProtKB-KW"/>
</dbReference>
<accession>A0A8H7W8R9</accession>
<keyword evidence="11" id="KW-1185">Reference proteome</keyword>
<comment type="cofactor">
    <cofactor evidence="1">
        <name>heme b</name>
        <dbReference type="ChEBI" id="CHEBI:60344"/>
    </cofactor>
</comment>
<evidence type="ECO:0000256" key="7">
    <source>
        <dbReference type="ARBA" id="ARBA00025795"/>
    </source>
</evidence>
<comment type="similarity">
    <text evidence="7">Belongs to the chloroperoxidase family.</text>
</comment>
<evidence type="ECO:0000256" key="5">
    <source>
        <dbReference type="ARBA" id="ARBA00023002"/>
    </source>
</evidence>
<evidence type="ECO:0000313" key="10">
    <source>
        <dbReference type="EMBL" id="KAG4421691.1"/>
    </source>
</evidence>
<dbReference type="EMBL" id="JAFJYH010000061">
    <property type="protein sequence ID" value="KAG4421691.1"/>
    <property type="molecule type" value="Genomic_DNA"/>
</dbReference>
<dbReference type="Proteomes" id="UP000664132">
    <property type="component" value="Unassembled WGS sequence"/>
</dbReference>
<keyword evidence="2" id="KW-0575">Peroxidase</keyword>
<keyword evidence="6" id="KW-0408">Iron</keyword>
<feature type="signal peptide" evidence="8">
    <location>
        <begin position="1"/>
        <end position="16"/>
    </location>
</feature>
<keyword evidence="3" id="KW-0349">Heme</keyword>